<dbReference type="EMBL" id="VOBR01000002">
    <property type="protein sequence ID" value="TWP53981.1"/>
    <property type="molecule type" value="Genomic_DNA"/>
</dbReference>
<dbReference type="OrthoDB" id="2559672at2"/>
<reference evidence="6 7" key="1">
    <citation type="submission" date="2019-07" db="EMBL/GenBank/DDBJ databases">
        <title>Lentzea xizangensis sp. nov., isolated from Qinghai-Tibetan Plateau Soils.</title>
        <authorList>
            <person name="Huang J."/>
        </authorList>
    </citation>
    <scope>NUCLEOTIDE SEQUENCE [LARGE SCALE GENOMIC DNA]</scope>
    <source>
        <strain evidence="6 7">FXJ1.1311</strain>
    </source>
</reference>
<evidence type="ECO:0000313" key="7">
    <source>
        <dbReference type="Proteomes" id="UP000316639"/>
    </source>
</evidence>
<dbReference type="Gene3D" id="1.10.10.60">
    <property type="entry name" value="Homeodomain-like"/>
    <property type="match status" value="1"/>
</dbReference>
<keyword evidence="2" id="KW-0238">DNA-binding</keyword>
<comment type="caution">
    <text evidence="6">The sequence shown here is derived from an EMBL/GenBank/DDBJ whole genome shotgun (WGS) entry which is preliminary data.</text>
</comment>
<feature type="compositionally biased region" description="Basic and acidic residues" evidence="4">
    <location>
        <begin position="153"/>
        <end position="167"/>
    </location>
</feature>
<dbReference type="PANTHER" id="PTHR46796">
    <property type="entry name" value="HTH-TYPE TRANSCRIPTIONAL ACTIVATOR RHAS-RELATED"/>
    <property type="match status" value="1"/>
</dbReference>
<dbReference type="AlphaFoldDB" id="A0A563F2J5"/>
<proteinExistence type="predicted"/>
<keyword evidence="1" id="KW-0805">Transcription regulation</keyword>
<sequence>MLPMPLSGFHLRPGACRALFGIAADEVPVDGVPVSSPRSAELEPDAVVARAIAAIRATPGVAITELAGLVGLSERQLRRRFAVEVGLRPKEYARVVRLHRAVASRGRWADIAVRCGCYDQAHLLAEFRKAGCSPADVRFLQAAGKASGSGSTHDLRMARADGARRTA</sequence>
<accession>A0A563F2J5</accession>
<keyword evidence="3" id="KW-0804">Transcription</keyword>
<dbReference type="InterPro" id="IPR050204">
    <property type="entry name" value="AraC_XylS_family_regulators"/>
</dbReference>
<protein>
    <submittedName>
        <fullName evidence="6">Helix-turn-helix transcriptional regulator</fullName>
    </submittedName>
</protein>
<feature type="region of interest" description="Disordered" evidence="4">
    <location>
        <begin position="146"/>
        <end position="167"/>
    </location>
</feature>
<evidence type="ECO:0000259" key="5">
    <source>
        <dbReference type="PROSITE" id="PS01124"/>
    </source>
</evidence>
<evidence type="ECO:0000256" key="4">
    <source>
        <dbReference type="SAM" id="MobiDB-lite"/>
    </source>
</evidence>
<keyword evidence="7" id="KW-1185">Reference proteome</keyword>
<organism evidence="6 7">
    <name type="scientific">Lentzea tibetensis</name>
    <dbReference type="NCBI Taxonomy" id="2591470"/>
    <lineage>
        <taxon>Bacteria</taxon>
        <taxon>Bacillati</taxon>
        <taxon>Actinomycetota</taxon>
        <taxon>Actinomycetes</taxon>
        <taxon>Pseudonocardiales</taxon>
        <taxon>Pseudonocardiaceae</taxon>
        <taxon>Lentzea</taxon>
    </lineage>
</organism>
<dbReference type="Pfam" id="PF12833">
    <property type="entry name" value="HTH_18"/>
    <property type="match status" value="1"/>
</dbReference>
<feature type="domain" description="HTH araC/xylS-type" evidence="5">
    <location>
        <begin position="45"/>
        <end position="129"/>
    </location>
</feature>
<dbReference type="GO" id="GO:0003700">
    <property type="term" value="F:DNA-binding transcription factor activity"/>
    <property type="evidence" value="ECO:0007669"/>
    <property type="project" value="InterPro"/>
</dbReference>
<dbReference type="Proteomes" id="UP000316639">
    <property type="component" value="Unassembled WGS sequence"/>
</dbReference>
<dbReference type="PROSITE" id="PS01124">
    <property type="entry name" value="HTH_ARAC_FAMILY_2"/>
    <property type="match status" value="1"/>
</dbReference>
<dbReference type="InterPro" id="IPR018060">
    <property type="entry name" value="HTH_AraC"/>
</dbReference>
<evidence type="ECO:0000256" key="3">
    <source>
        <dbReference type="ARBA" id="ARBA00023163"/>
    </source>
</evidence>
<evidence type="ECO:0000256" key="2">
    <source>
        <dbReference type="ARBA" id="ARBA00023125"/>
    </source>
</evidence>
<name>A0A563F2J5_9PSEU</name>
<gene>
    <name evidence="6" type="ORF">FKR81_03175</name>
</gene>
<dbReference type="PANTHER" id="PTHR46796:SF15">
    <property type="entry name" value="BLL1074 PROTEIN"/>
    <property type="match status" value="1"/>
</dbReference>
<dbReference type="SMART" id="SM00342">
    <property type="entry name" value="HTH_ARAC"/>
    <property type="match status" value="1"/>
</dbReference>
<evidence type="ECO:0000256" key="1">
    <source>
        <dbReference type="ARBA" id="ARBA00023015"/>
    </source>
</evidence>
<evidence type="ECO:0000313" key="6">
    <source>
        <dbReference type="EMBL" id="TWP53981.1"/>
    </source>
</evidence>
<dbReference type="GO" id="GO:0043565">
    <property type="term" value="F:sequence-specific DNA binding"/>
    <property type="evidence" value="ECO:0007669"/>
    <property type="project" value="InterPro"/>
</dbReference>